<protein>
    <submittedName>
        <fullName evidence="2">Uncharacterized protein</fullName>
    </submittedName>
</protein>
<proteinExistence type="predicted"/>
<dbReference type="AlphaFoldDB" id="A0A6F8T573"/>
<accession>A0A6F8T573</accession>
<evidence type="ECO:0000313" key="2">
    <source>
        <dbReference type="EMBL" id="BCA95116.1"/>
    </source>
</evidence>
<organism evidence="2 3">
    <name type="scientific">Legionella antarctica</name>
    <dbReference type="NCBI Taxonomy" id="2708020"/>
    <lineage>
        <taxon>Bacteria</taxon>
        <taxon>Pseudomonadati</taxon>
        <taxon>Pseudomonadota</taxon>
        <taxon>Gammaproteobacteria</taxon>
        <taxon>Legionellales</taxon>
        <taxon>Legionellaceae</taxon>
        <taxon>Legionella</taxon>
    </lineage>
</organism>
<name>A0A6F8T573_9GAMM</name>
<dbReference type="KEGG" id="lant:TUM19329_14770"/>
<keyword evidence="3" id="KW-1185">Reference proteome</keyword>
<reference evidence="2" key="1">
    <citation type="journal article" date="2020" name="Microbiol. Resour. Announc.">
        <title>Complete Genome Sequence of Novel Psychrotolerant Legionella Strain TUM19329, Isolated from Antarctic Lake Sediment.</title>
        <authorList>
            <person name="Shimada S."/>
            <person name="Nakai R."/>
            <person name="Aoki K."/>
            <person name="Shimoeda N."/>
            <person name="Ohno G."/>
            <person name="Miyazaki Y."/>
            <person name="Kudoh S."/>
            <person name="Imura S."/>
            <person name="Watanabe K."/>
            <person name="Ishii Y."/>
            <person name="Tateda K."/>
        </authorList>
    </citation>
    <scope>NUCLEOTIDE SEQUENCE [LARGE SCALE GENOMIC DNA]</scope>
    <source>
        <strain evidence="2">TUM19329</strain>
    </source>
</reference>
<sequence length="128" mass="14158">MKNVQEVTIGAVIKAIKNNFISAHEVARVEKQSGIEYPGHSGYNCSERADLKTILERLGGPHIKAVDAVNNGHDSNKTPLHPFAKEALIQQAKHNQENGLSPFLPHKDSRSQESLNLDFGHFPKPAMR</sequence>
<dbReference type="RefSeq" id="WP_173236806.1">
    <property type="nucleotide sequence ID" value="NZ_AP022839.1"/>
</dbReference>
<dbReference type="Proteomes" id="UP000502894">
    <property type="component" value="Chromosome"/>
</dbReference>
<dbReference type="EMBL" id="AP022839">
    <property type="protein sequence ID" value="BCA95116.1"/>
    <property type="molecule type" value="Genomic_DNA"/>
</dbReference>
<evidence type="ECO:0000313" key="3">
    <source>
        <dbReference type="Proteomes" id="UP000502894"/>
    </source>
</evidence>
<feature type="region of interest" description="Disordered" evidence="1">
    <location>
        <begin position="94"/>
        <end position="128"/>
    </location>
</feature>
<evidence type="ECO:0000256" key="1">
    <source>
        <dbReference type="SAM" id="MobiDB-lite"/>
    </source>
</evidence>
<gene>
    <name evidence="2" type="ORF">TUM19329_14770</name>
</gene>